<protein>
    <recommendedName>
        <fullName evidence="3">glucarate dehydratase</fullName>
        <ecNumber evidence="3">4.2.1.40</ecNumber>
    </recommendedName>
</protein>
<dbReference type="SUPFAM" id="SSF51604">
    <property type="entry name" value="Enolase C-terminal domain-like"/>
    <property type="match status" value="1"/>
</dbReference>
<organism evidence="5 6">
    <name type="scientific">Kribbella amoyensis</name>
    <dbReference type="NCBI Taxonomy" id="996641"/>
    <lineage>
        <taxon>Bacteria</taxon>
        <taxon>Bacillati</taxon>
        <taxon>Actinomycetota</taxon>
        <taxon>Actinomycetes</taxon>
        <taxon>Propionibacteriales</taxon>
        <taxon>Kribbellaceae</taxon>
        <taxon>Kribbella</taxon>
    </lineage>
</organism>
<feature type="domain" description="Mandelate racemase/muconate lactonizing enzyme C-terminal" evidence="4">
    <location>
        <begin position="127"/>
        <end position="229"/>
    </location>
</feature>
<dbReference type="PANTHER" id="PTHR48080">
    <property type="entry name" value="D-GALACTONATE DEHYDRATASE-RELATED"/>
    <property type="match status" value="1"/>
</dbReference>
<dbReference type="SMART" id="SM00922">
    <property type="entry name" value="MR_MLE"/>
    <property type="match status" value="1"/>
</dbReference>
<dbReference type="EC" id="4.2.1.40" evidence="3"/>
<dbReference type="InterPro" id="IPR029017">
    <property type="entry name" value="Enolase-like_N"/>
</dbReference>
<sequence length="355" mass="36882">MVWSHRASRRSTWTMVEVVADGIRGVGELSDGAPVDALVAAARSVGFLITGLPVEKARVAMQDELVRRRLAGDGFLWSTVLGGYEAAFADLVARIEGRALSESLGLGAPRPVRLYANLNRRFGADGPAAIVAEALCAIGNGFTAVKVAPFLDAHAAGLSGTRLIAFALDLVARVRSAIPAGVQLMVDCHHRVPADHLAVVTRELAGLALYWVEDLVADRSGLESAAEGGLALAAGEHVWDPVVAAAACAGGALRYWLVDPKHAGGPDGVARIAEAVGETRLTFHNPSGPVGTAHAAHLAALGGDGTWLEYAWGEADRLTLIEPAETVLDGTLRPIGPGIGIGTAMTRPTTTKEAL</sequence>
<dbReference type="Pfam" id="PF13378">
    <property type="entry name" value="MR_MLE_C"/>
    <property type="match status" value="1"/>
</dbReference>
<accession>A0A561BUF1</accession>
<dbReference type="InterPro" id="IPR034593">
    <property type="entry name" value="DgoD-like"/>
</dbReference>
<dbReference type="Proteomes" id="UP000318380">
    <property type="component" value="Unassembled WGS sequence"/>
</dbReference>
<keyword evidence="6" id="KW-1185">Reference proteome</keyword>
<dbReference type="InterPro" id="IPR036849">
    <property type="entry name" value="Enolase-like_C_sf"/>
</dbReference>
<dbReference type="Gene3D" id="3.30.390.10">
    <property type="entry name" value="Enolase-like, N-terminal domain"/>
    <property type="match status" value="1"/>
</dbReference>
<dbReference type="EMBL" id="VIVK01000001">
    <property type="protein sequence ID" value="TWD82550.1"/>
    <property type="molecule type" value="Genomic_DNA"/>
</dbReference>
<evidence type="ECO:0000256" key="2">
    <source>
        <dbReference type="ARBA" id="ARBA00005183"/>
    </source>
</evidence>
<dbReference type="SUPFAM" id="SSF54826">
    <property type="entry name" value="Enolase N-terminal domain-like"/>
    <property type="match status" value="1"/>
</dbReference>
<dbReference type="GO" id="GO:0008872">
    <property type="term" value="F:glucarate dehydratase activity"/>
    <property type="evidence" value="ECO:0007669"/>
    <property type="project" value="UniProtKB-EC"/>
</dbReference>
<reference evidence="5 6" key="1">
    <citation type="submission" date="2019-06" db="EMBL/GenBank/DDBJ databases">
        <title>Sequencing the genomes of 1000 actinobacteria strains.</title>
        <authorList>
            <person name="Klenk H.-P."/>
        </authorList>
    </citation>
    <scope>NUCLEOTIDE SEQUENCE [LARGE SCALE GENOMIC DNA]</scope>
    <source>
        <strain evidence="5 6">DSM 24683</strain>
    </source>
</reference>
<comment type="catalytic activity">
    <reaction evidence="1">
        <text>D-glucarate = 5-dehydro-4-deoxy-D-glucarate + H2O</text>
        <dbReference type="Rhea" id="RHEA:14573"/>
        <dbReference type="ChEBI" id="CHEBI:15377"/>
        <dbReference type="ChEBI" id="CHEBI:30612"/>
        <dbReference type="ChEBI" id="CHEBI:42819"/>
        <dbReference type="EC" id="4.2.1.40"/>
    </reaction>
</comment>
<evidence type="ECO:0000313" key="6">
    <source>
        <dbReference type="Proteomes" id="UP000318380"/>
    </source>
</evidence>
<dbReference type="AlphaFoldDB" id="A0A561BUF1"/>
<comment type="caution">
    <text evidence="5">The sequence shown here is derived from an EMBL/GenBank/DDBJ whole genome shotgun (WGS) entry which is preliminary data.</text>
</comment>
<proteinExistence type="predicted"/>
<evidence type="ECO:0000256" key="1">
    <source>
        <dbReference type="ARBA" id="ARBA00001426"/>
    </source>
</evidence>
<dbReference type="InterPro" id="IPR013342">
    <property type="entry name" value="Mandelate_racemase_C"/>
</dbReference>
<evidence type="ECO:0000313" key="5">
    <source>
        <dbReference type="EMBL" id="TWD82550.1"/>
    </source>
</evidence>
<dbReference type="InterPro" id="IPR029065">
    <property type="entry name" value="Enolase_C-like"/>
</dbReference>
<dbReference type="Gene3D" id="3.20.20.120">
    <property type="entry name" value="Enolase-like C-terminal domain"/>
    <property type="match status" value="1"/>
</dbReference>
<evidence type="ECO:0000259" key="4">
    <source>
        <dbReference type="SMART" id="SM00922"/>
    </source>
</evidence>
<comment type="pathway">
    <text evidence="2">Carbohydrate acid metabolism; D-glucarate degradation; 2,5-dioxopentanoate from D-glucarate: step 1/2.</text>
</comment>
<name>A0A561BUF1_9ACTN</name>
<evidence type="ECO:0000256" key="3">
    <source>
        <dbReference type="ARBA" id="ARBA00011973"/>
    </source>
</evidence>
<dbReference type="PANTHER" id="PTHR48080:SF4">
    <property type="entry name" value="GLUCARATE DEHYDRATASE"/>
    <property type="match status" value="1"/>
</dbReference>
<gene>
    <name evidence="5" type="ORF">FB561_3683</name>
</gene>